<dbReference type="EMBL" id="JBHRZI010000022">
    <property type="protein sequence ID" value="MFC3895067.1"/>
    <property type="molecule type" value="Genomic_DNA"/>
</dbReference>
<evidence type="ECO:0000259" key="2">
    <source>
        <dbReference type="Pfam" id="PF13529"/>
    </source>
</evidence>
<evidence type="ECO:0000256" key="1">
    <source>
        <dbReference type="SAM" id="SignalP"/>
    </source>
</evidence>
<protein>
    <submittedName>
        <fullName evidence="3">C39 family peptidase</fullName>
    </submittedName>
</protein>
<feature type="chain" id="PRO_5045966545" evidence="1">
    <location>
        <begin position="25"/>
        <end position="544"/>
    </location>
</feature>
<feature type="signal peptide" evidence="1">
    <location>
        <begin position="1"/>
        <end position="24"/>
    </location>
</feature>
<name>A0ABV8BZA1_9PSEU</name>
<evidence type="ECO:0000313" key="3">
    <source>
        <dbReference type="EMBL" id="MFC3895067.1"/>
    </source>
</evidence>
<dbReference type="Proteomes" id="UP001595690">
    <property type="component" value="Unassembled WGS sequence"/>
</dbReference>
<organism evidence="3 4">
    <name type="scientific">Lentzea rhizosphaerae</name>
    <dbReference type="NCBI Taxonomy" id="2041025"/>
    <lineage>
        <taxon>Bacteria</taxon>
        <taxon>Bacillati</taxon>
        <taxon>Actinomycetota</taxon>
        <taxon>Actinomycetes</taxon>
        <taxon>Pseudonocardiales</taxon>
        <taxon>Pseudonocardiaceae</taxon>
        <taxon>Lentzea</taxon>
    </lineage>
</organism>
<dbReference type="Gene3D" id="3.90.70.10">
    <property type="entry name" value="Cysteine proteinases"/>
    <property type="match status" value="1"/>
</dbReference>
<gene>
    <name evidence="3" type="ORF">ACFOWZ_26600</name>
</gene>
<evidence type="ECO:0000313" key="4">
    <source>
        <dbReference type="Proteomes" id="UP001595690"/>
    </source>
</evidence>
<dbReference type="InterPro" id="IPR039564">
    <property type="entry name" value="Peptidase_C39-like"/>
</dbReference>
<reference evidence="4" key="1">
    <citation type="journal article" date="2019" name="Int. J. Syst. Evol. Microbiol.">
        <title>The Global Catalogue of Microorganisms (GCM) 10K type strain sequencing project: providing services to taxonomists for standard genome sequencing and annotation.</title>
        <authorList>
            <consortium name="The Broad Institute Genomics Platform"/>
            <consortium name="The Broad Institute Genome Sequencing Center for Infectious Disease"/>
            <person name="Wu L."/>
            <person name="Ma J."/>
        </authorList>
    </citation>
    <scope>NUCLEOTIDE SEQUENCE [LARGE SCALE GENOMIC DNA]</scope>
    <source>
        <strain evidence="4">CGMCC 4.7405</strain>
    </source>
</reference>
<proteinExistence type="predicted"/>
<accession>A0ABV8BZA1</accession>
<feature type="domain" description="Peptidase C39-like" evidence="2">
    <location>
        <begin position="448"/>
        <end position="516"/>
    </location>
</feature>
<sequence>MMRTSLALAVAFGTVAAAVSPVQAAEPYTESPSVARAIRSGADSHTAYDVIVGGAKRATFHVSDPAYTIQTTSSADGMQSAVISDFNGTTGSSLHTVDRYGKSRFVARGAITSAVFHGSSLAYADGENVVVDGVVAGKLKGRAPQLLGFTTDGTGLLAVEHPDAADDSTYVGSLVRFDLKTGAAKPLISSDSTSLYRDFKLVDVKGEQHVSFIKHNEIYRCGGSDPQWLGLATENGEVRSLIGETRHHYRSAVWSTDGARVAYEVMGCVSDKKLGPDQFAGFNGVYVQDLASKKASRVVEGLSFNYALTGIDGATAVIGSPQKGYRKVSAEKASSLDGEITTMGRLNRAEYIHQLWDTRNEFNGNSSCGPTSAVIDLVTYQLTSEFGVQVSQPSSHWSKWGRYITDEFTNRGTTFNRVMNDWSRTGSWKGAHGWITGYYCGGNPARPCASWESERDFLARNGAAVQQGNFTPAQVRAFIDQGKFVIMSGTWGSTAGHLSVVIGYHDNGSFYVHDTYGAGTDGSYDGANQLYTWNYIAPVQMWAA</sequence>
<comment type="caution">
    <text evidence="3">The sequence shown here is derived from an EMBL/GenBank/DDBJ whole genome shotgun (WGS) entry which is preliminary data.</text>
</comment>
<keyword evidence="1" id="KW-0732">Signal</keyword>
<dbReference type="Pfam" id="PF13529">
    <property type="entry name" value="Peptidase_C39_2"/>
    <property type="match status" value="1"/>
</dbReference>
<keyword evidence="4" id="KW-1185">Reference proteome</keyword>
<dbReference type="RefSeq" id="WP_382376611.1">
    <property type="nucleotide sequence ID" value="NZ_JBHRZI010000022.1"/>
</dbReference>